<dbReference type="Proteomes" id="UP001149813">
    <property type="component" value="Unassembled WGS sequence"/>
</dbReference>
<evidence type="ECO:0000313" key="3">
    <source>
        <dbReference type="Proteomes" id="UP001149813"/>
    </source>
</evidence>
<organism evidence="2 3">
    <name type="scientific">Coemansia erecta</name>
    <dbReference type="NCBI Taxonomy" id="147472"/>
    <lineage>
        <taxon>Eukaryota</taxon>
        <taxon>Fungi</taxon>
        <taxon>Fungi incertae sedis</taxon>
        <taxon>Zoopagomycota</taxon>
        <taxon>Kickxellomycotina</taxon>
        <taxon>Kickxellomycetes</taxon>
        <taxon>Kickxellales</taxon>
        <taxon>Kickxellaceae</taxon>
        <taxon>Coemansia</taxon>
    </lineage>
</organism>
<proteinExistence type="predicted"/>
<feature type="region of interest" description="Disordered" evidence="1">
    <location>
        <begin position="1"/>
        <end position="120"/>
    </location>
</feature>
<dbReference type="OrthoDB" id="2536440at2759"/>
<feature type="non-terminal residue" evidence="2">
    <location>
        <position position="1"/>
    </location>
</feature>
<feature type="compositionally biased region" description="Low complexity" evidence="1">
    <location>
        <begin position="87"/>
        <end position="106"/>
    </location>
</feature>
<evidence type="ECO:0000313" key="2">
    <source>
        <dbReference type="EMBL" id="KAJ1718840.1"/>
    </source>
</evidence>
<reference evidence="2" key="1">
    <citation type="submission" date="2022-07" db="EMBL/GenBank/DDBJ databases">
        <title>Phylogenomic reconstructions and comparative analyses of Kickxellomycotina fungi.</title>
        <authorList>
            <person name="Reynolds N.K."/>
            <person name="Stajich J.E."/>
            <person name="Barry K."/>
            <person name="Grigoriev I.V."/>
            <person name="Crous P."/>
            <person name="Smith M.E."/>
        </authorList>
    </citation>
    <scope>NUCLEOTIDE SEQUENCE</scope>
    <source>
        <strain evidence="2">NBRC 32514</strain>
    </source>
</reference>
<feature type="compositionally biased region" description="Acidic residues" evidence="1">
    <location>
        <begin position="68"/>
        <end position="85"/>
    </location>
</feature>
<dbReference type="EMBL" id="JANBOJ010000620">
    <property type="protein sequence ID" value="KAJ1718840.1"/>
    <property type="molecule type" value="Genomic_DNA"/>
</dbReference>
<name>A0A9W8CM82_9FUNG</name>
<feature type="compositionally biased region" description="Acidic residues" evidence="1">
    <location>
        <begin position="1"/>
        <end position="16"/>
    </location>
</feature>
<sequence length="174" mass="18980">SSESNDETSDGDGYEPEWEHTTDSDTESELASNGDMANSELASDSDMLESVVASDSNVSEPAVASDNDLPESDVSGEDNVSEWEPDSATNSEPESEPSTESNEYESTAAGDSDEYAYGNDSSMVVNVGDTLQSYSEVLFPDEWMLAHDLLDTLIPSNLQRKQHKQYRDIYANDP</sequence>
<comment type="caution">
    <text evidence="2">The sequence shown here is derived from an EMBL/GenBank/DDBJ whole genome shotgun (WGS) entry which is preliminary data.</text>
</comment>
<accession>A0A9W8CM82</accession>
<dbReference type="AlphaFoldDB" id="A0A9W8CM82"/>
<gene>
    <name evidence="2" type="ORF">LPJ53_006276</name>
</gene>
<keyword evidence="3" id="KW-1185">Reference proteome</keyword>
<evidence type="ECO:0000256" key="1">
    <source>
        <dbReference type="SAM" id="MobiDB-lite"/>
    </source>
</evidence>
<protein>
    <submittedName>
        <fullName evidence="2">Uncharacterized protein</fullName>
    </submittedName>
</protein>